<comment type="catalytic activity">
    <reaction evidence="6">
        <text>Na(+)(in) + 2 H(+)(out) = Na(+)(out) + 2 H(+)(in)</text>
        <dbReference type="Rhea" id="RHEA:29251"/>
        <dbReference type="ChEBI" id="CHEBI:15378"/>
        <dbReference type="ChEBI" id="CHEBI:29101"/>
    </reaction>
</comment>
<dbReference type="NCBIfam" id="NF007112">
    <property type="entry name" value="PRK09561.1"/>
    <property type="match status" value="1"/>
</dbReference>
<sequence>MVLTKWFKAFFESEKIGGFILLGCTILSLFIANSIYGPTFTHFWHTYANLSFNGIDLNYSIEHWINDGLMTIFFLLVGLEIERELYVGELHKVRHALLPIAAAIGGMLLPASIHYLINHGTATQAGFGIPMATDIAFAIGMLAILGSRIPHGLKVFLTALAIIDDLGAIMVIAIFYNTGISWLYLGSALGIFGMLLLLNRLRVHKLIFYLIPGAIMWYCMMKSGVHATISGVLLAFAIPFTKDDDTNPSYHLQHFLHKPVSFVILPIFALANTGLVLHEGWGGQMFEKNNLGIILGLMIGKPLGILLFSWMLVRAKWSSLPLKVTWKHLIGAGMLAGIGFTMSIFISNLAFRDAELIQFSKIAVLVGSLFSCVLGLIFLYFTPSGIENNDK</sequence>
<keyword evidence="4 6" id="KW-1133">Transmembrane helix</keyword>
<comment type="similarity">
    <text evidence="6">Belongs to the NhaA Na(+)/H(+) (TC 2.A.33) antiporter family.</text>
</comment>
<feature type="transmembrane region" description="Helical" evidence="6">
    <location>
        <begin position="123"/>
        <end position="144"/>
    </location>
</feature>
<dbReference type="PANTHER" id="PTHR30341">
    <property type="entry name" value="SODIUM ION/PROTON ANTIPORTER NHAA-RELATED"/>
    <property type="match status" value="1"/>
</dbReference>
<dbReference type="GO" id="GO:0015385">
    <property type="term" value="F:sodium:proton antiporter activity"/>
    <property type="evidence" value="ECO:0007669"/>
    <property type="project" value="UniProtKB-UniRule"/>
</dbReference>
<keyword evidence="6" id="KW-0813">Transport</keyword>
<dbReference type="GO" id="GO:0005886">
    <property type="term" value="C:plasma membrane"/>
    <property type="evidence" value="ECO:0007669"/>
    <property type="project" value="UniProtKB-SubCell"/>
</dbReference>
<protein>
    <recommendedName>
        <fullName evidence="6">Na(+)/H(+) antiporter NhaA</fullName>
    </recommendedName>
    <alternativeName>
        <fullName evidence="6">Sodium/proton antiporter NhaA</fullName>
    </alternativeName>
</protein>
<keyword evidence="3 6" id="KW-0812">Transmembrane</keyword>
<feature type="transmembrane region" description="Helical" evidence="6">
    <location>
        <begin position="93"/>
        <end position="117"/>
    </location>
</feature>
<evidence type="ECO:0000256" key="5">
    <source>
        <dbReference type="ARBA" id="ARBA00023136"/>
    </source>
</evidence>
<dbReference type="NCBIfam" id="NF007111">
    <property type="entry name" value="PRK09560.1"/>
    <property type="match status" value="1"/>
</dbReference>
<keyword evidence="5 6" id="KW-0472">Membrane</keyword>
<evidence type="ECO:0000256" key="4">
    <source>
        <dbReference type="ARBA" id="ARBA00022989"/>
    </source>
</evidence>
<evidence type="ECO:0000256" key="2">
    <source>
        <dbReference type="ARBA" id="ARBA00022475"/>
    </source>
</evidence>
<dbReference type="InterPro" id="IPR023171">
    <property type="entry name" value="Na/H_antiporter_dom_sf"/>
</dbReference>
<name>A0A9X2XVH0_9BACT</name>
<accession>A0A9X2XVH0</accession>
<dbReference type="NCBIfam" id="TIGR00773">
    <property type="entry name" value="NhaA"/>
    <property type="match status" value="1"/>
</dbReference>
<dbReference type="GO" id="GO:0006885">
    <property type="term" value="P:regulation of pH"/>
    <property type="evidence" value="ECO:0007669"/>
    <property type="project" value="UniProtKB-UniRule"/>
</dbReference>
<evidence type="ECO:0000256" key="1">
    <source>
        <dbReference type="ARBA" id="ARBA00004429"/>
    </source>
</evidence>
<dbReference type="Proteomes" id="UP001155483">
    <property type="component" value="Unassembled WGS sequence"/>
</dbReference>
<feature type="transmembrane region" description="Helical" evidence="6">
    <location>
        <begin position="362"/>
        <end position="381"/>
    </location>
</feature>
<keyword evidence="6" id="KW-0050">Antiport</keyword>
<feature type="transmembrane region" description="Helical" evidence="6">
    <location>
        <begin position="330"/>
        <end position="350"/>
    </location>
</feature>
<feature type="transmembrane region" description="Helical" evidence="6">
    <location>
        <begin position="20"/>
        <end position="44"/>
    </location>
</feature>
<keyword evidence="6" id="KW-0406">Ion transport</keyword>
<dbReference type="AlphaFoldDB" id="A0A9X2XVH0"/>
<comment type="subcellular location">
    <subcellularLocation>
        <location evidence="1">Cell inner membrane</location>
        <topology evidence="1">Multi-pass membrane protein</topology>
    </subcellularLocation>
    <subcellularLocation>
        <location evidence="6">Cell membrane</location>
        <topology evidence="6">Multi-pass membrane protein</topology>
    </subcellularLocation>
</comment>
<dbReference type="Pfam" id="PF06965">
    <property type="entry name" value="Na_H_antiport_1"/>
    <property type="match status" value="1"/>
</dbReference>
<evidence type="ECO:0000256" key="6">
    <source>
        <dbReference type="HAMAP-Rule" id="MF_01844"/>
    </source>
</evidence>
<organism evidence="7 8">
    <name type="scientific">Paraflavisolibacter caeni</name>
    <dbReference type="NCBI Taxonomy" id="2982496"/>
    <lineage>
        <taxon>Bacteria</taxon>
        <taxon>Pseudomonadati</taxon>
        <taxon>Bacteroidota</taxon>
        <taxon>Chitinophagia</taxon>
        <taxon>Chitinophagales</taxon>
        <taxon>Chitinophagaceae</taxon>
        <taxon>Paraflavisolibacter</taxon>
    </lineage>
</organism>
<evidence type="ECO:0000313" key="7">
    <source>
        <dbReference type="EMBL" id="MCU7549312.1"/>
    </source>
</evidence>
<reference evidence="7" key="2">
    <citation type="submission" date="2023-04" db="EMBL/GenBank/DDBJ databases">
        <title>Paracnuella aquatica gen. nov., sp. nov., a member of the family Chitinophagaceae isolated from a hot spring.</title>
        <authorList>
            <person name="Wang C."/>
        </authorList>
    </citation>
    <scope>NUCLEOTIDE SEQUENCE</scope>
    <source>
        <strain evidence="7">LB-8</strain>
    </source>
</reference>
<dbReference type="HAMAP" id="MF_01844">
    <property type="entry name" value="NhaA"/>
    <property type="match status" value="1"/>
</dbReference>
<keyword evidence="6" id="KW-0915">Sodium</keyword>
<dbReference type="EMBL" id="JAOTIF010000005">
    <property type="protein sequence ID" value="MCU7549312.1"/>
    <property type="molecule type" value="Genomic_DNA"/>
</dbReference>
<feature type="transmembrane region" description="Helical" evidence="6">
    <location>
        <begin position="156"/>
        <end position="176"/>
    </location>
</feature>
<feature type="transmembrane region" description="Helical" evidence="6">
    <location>
        <begin position="182"/>
        <end position="199"/>
    </location>
</feature>
<dbReference type="PANTHER" id="PTHR30341:SF0">
    <property type="entry name" value="NA(+)_H(+) ANTIPORTER NHAA"/>
    <property type="match status" value="1"/>
</dbReference>
<evidence type="ECO:0000313" key="8">
    <source>
        <dbReference type="Proteomes" id="UP001155483"/>
    </source>
</evidence>
<keyword evidence="2 6" id="KW-1003">Cell membrane</keyword>
<dbReference type="InterPro" id="IPR004670">
    <property type="entry name" value="NhaA"/>
</dbReference>
<feature type="transmembrane region" description="Helical" evidence="6">
    <location>
        <begin position="290"/>
        <end position="310"/>
    </location>
</feature>
<evidence type="ECO:0000256" key="3">
    <source>
        <dbReference type="ARBA" id="ARBA00022692"/>
    </source>
</evidence>
<comment type="caution">
    <text evidence="7">The sequence shown here is derived from an EMBL/GenBank/DDBJ whole genome shotgun (WGS) entry which is preliminary data.</text>
</comment>
<dbReference type="RefSeq" id="WP_279296753.1">
    <property type="nucleotide sequence ID" value="NZ_JAOTIF010000005.1"/>
</dbReference>
<keyword evidence="6" id="KW-0739">Sodium transport</keyword>
<dbReference type="Gene3D" id="1.20.1530.10">
    <property type="entry name" value="Na+/H+ antiporter like domain"/>
    <property type="match status" value="1"/>
</dbReference>
<comment type="function">
    <text evidence="6">Na(+)/H(+) antiporter that extrudes sodium in exchange for external protons.</text>
</comment>
<gene>
    <name evidence="6 7" type="primary">nhaA</name>
    <name evidence="7" type="ORF">OCK74_09310</name>
</gene>
<proteinExistence type="inferred from homology"/>
<keyword evidence="8" id="KW-1185">Reference proteome</keyword>
<feature type="transmembrane region" description="Helical" evidence="6">
    <location>
        <begin position="259"/>
        <end position="278"/>
    </location>
</feature>
<feature type="transmembrane region" description="Helical" evidence="6">
    <location>
        <begin position="206"/>
        <end position="239"/>
    </location>
</feature>
<reference evidence="7" key="1">
    <citation type="submission" date="2022-09" db="EMBL/GenBank/DDBJ databases">
        <authorList>
            <person name="Yuan C."/>
            <person name="Ke Z."/>
        </authorList>
    </citation>
    <scope>NUCLEOTIDE SEQUENCE</scope>
    <source>
        <strain evidence="7">LB-8</strain>
    </source>
</reference>